<sequence>MSKRKQLIHDVFERIKETSEKDTKYGWSEDLADAIEKKIKFKISVKTLSRYYEAYIDGINEEKGIETLILNRLSQYLGFDDYEDFCTTIEKKGETASKTTVKIGVDNEEVSSVNGIPNVNVTINNTNSNNNDQHFNMPEFIKKNGLGILEMAFVLLLVTGGVVLPNTKNDSKGGKNSSIVTLWGKSDVDKKYMYWNGERYIATDSSDLGPQLEIVPMHKYNFKYLKKIMRPDTLTADNGLGKVWYDKSNNNVEFFTSPGIHPENGKALKDVSETILNNHAGIQTDSLQTEE</sequence>
<comment type="caution">
    <text evidence="1">The sequence shown here is derived from an EMBL/GenBank/DDBJ whole genome shotgun (WGS) entry which is preliminary data.</text>
</comment>
<organism evidence="1 2">
    <name type="scientific">Chryseobacterium populi</name>
    <dbReference type="NCBI Taxonomy" id="1144316"/>
    <lineage>
        <taxon>Bacteria</taxon>
        <taxon>Pseudomonadati</taxon>
        <taxon>Bacteroidota</taxon>
        <taxon>Flavobacteriia</taxon>
        <taxon>Flavobacteriales</taxon>
        <taxon>Weeksellaceae</taxon>
        <taxon>Chryseobacterium group</taxon>
        <taxon>Chryseobacterium</taxon>
    </lineage>
</organism>
<gene>
    <name evidence="1" type="ORF">PMI13_01385</name>
</gene>
<dbReference type="AlphaFoldDB" id="J2T6X9"/>
<evidence type="ECO:0000313" key="1">
    <source>
        <dbReference type="EMBL" id="EJL73812.1"/>
    </source>
</evidence>
<name>J2T6X9_9FLAO</name>
<accession>J2T6X9</accession>
<dbReference type="Proteomes" id="UP000007509">
    <property type="component" value="Unassembled WGS sequence"/>
</dbReference>
<reference evidence="1 2" key="1">
    <citation type="journal article" date="2012" name="J. Bacteriol.">
        <title>Twenty-one genome sequences from Pseudomonas species and 19 genome sequences from diverse bacteria isolated from the rhizosphere and endosphere of Populus deltoides.</title>
        <authorList>
            <person name="Brown S.D."/>
            <person name="Utturkar S.M."/>
            <person name="Klingeman D.M."/>
            <person name="Johnson C.M."/>
            <person name="Martin S.L."/>
            <person name="Land M.L."/>
            <person name="Lu T.Y."/>
            <person name="Schadt C.W."/>
            <person name="Doktycz M.J."/>
            <person name="Pelletier D.A."/>
        </authorList>
    </citation>
    <scope>NUCLEOTIDE SEQUENCE [LARGE SCALE GENOMIC DNA]</scope>
    <source>
        <strain evidence="1 2">CF314</strain>
    </source>
</reference>
<dbReference type="RefSeq" id="WP_007842030.1">
    <property type="nucleotide sequence ID" value="NZ_AKJY01000020.1"/>
</dbReference>
<keyword evidence="2" id="KW-1185">Reference proteome</keyword>
<evidence type="ECO:0000313" key="2">
    <source>
        <dbReference type="Proteomes" id="UP000007509"/>
    </source>
</evidence>
<dbReference type="OrthoDB" id="1340494at2"/>
<proteinExistence type="predicted"/>
<protein>
    <submittedName>
        <fullName evidence="1">Uncharacterized protein</fullName>
    </submittedName>
</protein>
<dbReference type="PATRIC" id="fig|1144316.3.peg.1387"/>
<dbReference type="EMBL" id="AKJY01000020">
    <property type="protein sequence ID" value="EJL73812.1"/>
    <property type="molecule type" value="Genomic_DNA"/>
</dbReference>